<dbReference type="EMBL" id="AOLV01000010">
    <property type="protein sequence ID" value="EPX86586.1"/>
    <property type="molecule type" value="Genomic_DNA"/>
</dbReference>
<dbReference type="PATRIC" id="fig|1123069.3.peg.1373"/>
<dbReference type="Gene3D" id="3.90.1150.10">
    <property type="entry name" value="Aspartate Aminotransferase, domain 1"/>
    <property type="match status" value="1"/>
</dbReference>
<dbReference type="PANTHER" id="PTHR46383">
    <property type="entry name" value="ASPARTATE AMINOTRANSFERASE"/>
    <property type="match status" value="1"/>
</dbReference>
<dbReference type="InterPro" id="IPR015422">
    <property type="entry name" value="PyrdxlP-dep_Trfase_small"/>
</dbReference>
<reference evidence="10 11" key="1">
    <citation type="journal article" date="2013" name="Stand. Genomic Sci.">
        <title>Genome sequence of the reddish-pigmented Rubellimicrobium thermophilum type strain (DSM 16684(T)), a member of the Roseobacter clade.</title>
        <authorList>
            <person name="Fiebig A."/>
            <person name="Riedel T."/>
            <person name="Gronow S."/>
            <person name="Petersen J."/>
            <person name="Klenk H.P."/>
            <person name="Goker M."/>
        </authorList>
    </citation>
    <scope>NUCLEOTIDE SEQUENCE [LARGE SCALE GENOMIC DNA]</scope>
    <source>
        <strain evidence="10 11">DSM 16684</strain>
    </source>
</reference>
<evidence type="ECO:0000256" key="3">
    <source>
        <dbReference type="ARBA" id="ARBA00011738"/>
    </source>
</evidence>
<dbReference type="SUPFAM" id="SSF53383">
    <property type="entry name" value="PLP-dependent transferases"/>
    <property type="match status" value="1"/>
</dbReference>
<dbReference type="OrthoDB" id="9763453at2"/>
<evidence type="ECO:0000256" key="1">
    <source>
        <dbReference type="ARBA" id="ARBA00001933"/>
    </source>
</evidence>
<organism evidence="10 11">
    <name type="scientific">Rubellimicrobium thermophilum DSM 16684</name>
    <dbReference type="NCBI Taxonomy" id="1123069"/>
    <lineage>
        <taxon>Bacteria</taxon>
        <taxon>Pseudomonadati</taxon>
        <taxon>Pseudomonadota</taxon>
        <taxon>Alphaproteobacteria</taxon>
        <taxon>Rhodobacterales</taxon>
        <taxon>Roseobacteraceae</taxon>
        <taxon>Rubellimicrobium</taxon>
    </lineage>
</organism>
<proteinExistence type="inferred from homology"/>
<sequence length="401" mass="43455">MPFLSAALDRVKPSPTIAMTTRAMEMRAAGRDVIGLSAGEPDFDTPDHIREAAIRAIREGRTRYTAVDGIPELKQAICAKFARENSLDYAPSQISVGTGGKQVIYNALMATLNPGDEVIIPAPYWVSYPDMVLLAGGTPVPVTAGPEQGFRLMPDQLEAAITPRTKWLILCSPSNPSGAGYDSAQLRALADVLLRHPHVRVLSDDIYEHLVFDGFRFATIAQVEPRLKDRTLTVNGVSKAYAMTGWRIGYAAGPEELIRAMARIQSQSTSNPCSISQWAAVAALTGPQDFLEPNRTLFQKRRDLVVDLLNQAPGIACPRPQGAFYVYPSIADCIGAVSRGGRRIDSDTAFAEALLEETGVAVVPGEAFGLSPAFRVSYATGEDQLREACLRIRSFCEGLSR</sequence>
<dbReference type="STRING" id="1123069.ruthe_01403"/>
<gene>
    <name evidence="10" type="ORF">ruthe_01403</name>
</gene>
<evidence type="ECO:0000256" key="8">
    <source>
        <dbReference type="RuleBase" id="RU000481"/>
    </source>
</evidence>
<dbReference type="HOGENOM" id="CLU_017584_4_3_5"/>
<dbReference type="Proteomes" id="UP000015346">
    <property type="component" value="Unassembled WGS sequence"/>
</dbReference>
<comment type="cofactor">
    <cofactor evidence="1 8">
        <name>pyridoxal 5'-phosphate</name>
        <dbReference type="ChEBI" id="CHEBI:597326"/>
    </cofactor>
</comment>
<dbReference type="FunFam" id="3.40.640.10:FF:000033">
    <property type="entry name" value="Aspartate aminotransferase"/>
    <property type="match status" value="1"/>
</dbReference>
<comment type="catalytic activity">
    <reaction evidence="7">
        <text>L-aspartate + 2-oxoglutarate = oxaloacetate + L-glutamate</text>
        <dbReference type="Rhea" id="RHEA:21824"/>
        <dbReference type="ChEBI" id="CHEBI:16452"/>
        <dbReference type="ChEBI" id="CHEBI:16810"/>
        <dbReference type="ChEBI" id="CHEBI:29985"/>
        <dbReference type="ChEBI" id="CHEBI:29991"/>
        <dbReference type="EC" id="2.6.1.1"/>
    </reaction>
</comment>
<evidence type="ECO:0000256" key="2">
    <source>
        <dbReference type="ARBA" id="ARBA00007441"/>
    </source>
</evidence>
<keyword evidence="5 8" id="KW-0808">Transferase</keyword>
<dbReference type="PANTHER" id="PTHR46383:SF1">
    <property type="entry name" value="ASPARTATE AMINOTRANSFERASE"/>
    <property type="match status" value="1"/>
</dbReference>
<dbReference type="RefSeq" id="WP_021097494.1">
    <property type="nucleotide sequence ID" value="NZ_KE557320.1"/>
</dbReference>
<comment type="similarity">
    <text evidence="2 8">Belongs to the class-I pyridoxal-phosphate-dependent aminotransferase family.</text>
</comment>
<keyword evidence="11" id="KW-1185">Reference proteome</keyword>
<evidence type="ECO:0000259" key="9">
    <source>
        <dbReference type="Pfam" id="PF00155"/>
    </source>
</evidence>
<dbReference type="Gene3D" id="3.40.640.10">
    <property type="entry name" value="Type I PLP-dependent aspartate aminotransferase-like (Major domain)"/>
    <property type="match status" value="1"/>
</dbReference>
<evidence type="ECO:0000313" key="11">
    <source>
        <dbReference type="Proteomes" id="UP000015346"/>
    </source>
</evidence>
<dbReference type="InterPro" id="IPR015424">
    <property type="entry name" value="PyrdxlP-dep_Trfase"/>
</dbReference>
<keyword evidence="4 8" id="KW-0032">Aminotransferase</keyword>
<dbReference type="GO" id="GO:0004069">
    <property type="term" value="F:L-aspartate:2-oxoglutarate aminotransferase activity"/>
    <property type="evidence" value="ECO:0007669"/>
    <property type="project" value="UniProtKB-EC"/>
</dbReference>
<dbReference type="Pfam" id="PF00155">
    <property type="entry name" value="Aminotran_1_2"/>
    <property type="match status" value="1"/>
</dbReference>
<accession>S9QZ29</accession>
<dbReference type="InterPro" id="IPR004839">
    <property type="entry name" value="Aminotransferase_I/II_large"/>
</dbReference>
<dbReference type="AlphaFoldDB" id="S9QZ29"/>
<evidence type="ECO:0000313" key="10">
    <source>
        <dbReference type="EMBL" id="EPX86586.1"/>
    </source>
</evidence>
<comment type="caution">
    <text evidence="10">The sequence shown here is derived from an EMBL/GenBank/DDBJ whole genome shotgun (WGS) entry which is preliminary data.</text>
</comment>
<dbReference type="EC" id="2.6.1.-" evidence="8"/>
<dbReference type="CDD" id="cd00609">
    <property type="entry name" value="AAT_like"/>
    <property type="match status" value="1"/>
</dbReference>
<protein>
    <recommendedName>
        <fullName evidence="8">Aminotransferase</fullName>
        <ecNumber evidence="8">2.6.1.-</ecNumber>
    </recommendedName>
</protein>
<keyword evidence="6" id="KW-0663">Pyridoxal phosphate</keyword>
<dbReference type="PROSITE" id="PS00105">
    <property type="entry name" value="AA_TRANSFER_CLASS_1"/>
    <property type="match status" value="1"/>
</dbReference>
<evidence type="ECO:0000256" key="4">
    <source>
        <dbReference type="ARBA" id="ARBA00022576"/>
    </source>
</evidence>
<evidence type="ECO:0000256" key="5">
    <source>
        <dbReference type="ARBA" id="ARBA00022679"/>
    </source>
</evidence>
<dbReference type="InterPro" id="IPR015421">
    <property type="entry name" value="PyrdxlP-dep_Trfase_major"/>
</dbReference>
<dbReference type="InterPro" id="IPR004838">
    <property type="entry name" value="NHTrfase_class1_PyrdxlP-BS"/>
</dbReference>
<name>S9QZ29_9RHOB</name>
<comment type="subunit">
    <text evidence="3">Homodimer.</text>
</comment>
<evidence type="ECO:0000256" key="7">
    <source>
        <dbReference type="ARBA" id="ARBA00049185"/>
    </source>
</evidence>
<evidence type="ECO:0000256" key="6">
    <source>
        <dbReference type="ARBA" id="ARBA00022898"/>
    </source>
</evidence>
<dbReference type="GO" id="GO:0006520">
    <property type="term" value="P:amino acid metabolic process"/>
    <property type="evidence" value="ECO:0007669"/>
    <property type="project" value="InterPro"/>
</dbReference>
<dbReference type="GO" id="GO:0030170">
    <property type="term" value="F:pyridoxal phosphate binding"/>
    <property type="evidence" value="ECO:0007669"/>
    <property type="project" value="InterPro"/>
</dbReference>
<feature type="domain" description="Aminotransferase class I/classII large" evidence="9">
    <location>
        <begin position="32"/>
        <end position="392"/>
    </location>
</feature>
<dbReference type="InterPro" id="IPR050596">
    <property type="entry name" value="AspAT/PAT-like"/>
</dbReference>